<keyword evidence="1" id="KW-0812">Transmembrane</keyword>
<keyword evidence="3" id="KW-1185">Reference proteome</keyword>
<proteinExistence type="predicted"/>
<dbReference type="EMBL" id="CP045503">
    <property type="protein sequence ID" value="QXP44869.1"/>
    <property type="molecule type" value="Genomic_DNA"/>
</dbReference>
<dbReference type="Proteomes" id="UP000316416">
    <property type="component" value="Chromosome"/>
</dbReference>
<feature type="transmembrane region" description="Helical" evidence="1">
    <location>
        <begin position="6"/>
        <end position="30"/>
    </location>
</feature>
<evidence type="ECO:0000313" key="3">
    <source>
        <dbReference type="Proteomes" id="UP000316416"/>
    </source>
</evidence>
<evidence type="ECO:0000256" key="1">
    <source>
        <dbReference type="SAM" id="Phobius"/>
    </source>
</evidence>
<gene>
    <name evidence="2" type="ORF">FM038_25850</name>
</gene>
<name>A0ABX8S6E5_9GAMM</name>
<keyword evidence="1" id="KW-0472">Membrane</keyword>
<dbReference type="RefSeq" id="WP_185965846.1">
    <property type="nucleotide sequence ID" value="NZ_CP045503.2"/>
</dbReference>
<evidence type="ECO:0000313" key="2">
    <source>
        <dbReference type="EMBL" id="QXP44869.1"/>
    </source>
</evidence>
<keyword evidence="1" id="KW-1133">Transmembrane helix</keyword>
<reference evidence="2" key="1">
    <citation type="submission" date="2021-07" db="EMBL/GenBank/DDBJ databases">
        <title>Shewanella sp. YLB-07 whole genome sequence.</title>
        <authorList>
            <person name="Yu L."/>
        </authorList>
    </citation>
    <scope>NUCLEOTIDE SEQUENCE</scope>
    <source>
        <strain evidence="2">YLB-08</strain>
    </source>
</reference>
<protein>
    <submittedName>
        <fullName evidence="2">Uncharacterized protein</fullName>
    </submittedName>
</protein>
<accession>A0ABX8S6E5</accession>
<sequence>MTQYGILLSFTLYPAIGSLIVAAIMHWYQLDDRTVEKIRRQLNVQQHESSSHDRECSQ</sequence>
<organism evidence="2 3">
    <name type="scientific">Shewanella eurypsychrophilus</name>
    <dbReference type="NCBI Taxonomy" id="2593656"/>
    <lineage>
        <taxon>Bacteria</taxon>
        <taxon>Pseudomonadati</taxon>
        <taxon>Pseudomonadota</taxon>
        <taxon>Gammaproteobacteria</taxon>
        <taxon>Alteromonadales</taxon>
        <taxon>Shewanellaceae</taxon>
        <taxon>Shewanella</taxon>
    </lineage>
</organism>